<proteinExistence type="predicted"/>
<organism evidence="3 4">
    <name type="scientific">Phytophthora palmivora</name>
    <dbReference type="NCBI Taxonomy" id="4796"/>
    <lineage>
        <taxon>Eukaryota</taxon>
        <taxon>Sar</taxon>
        <taxon>Stramenopiles</taxon>
        <taxon>Oomycota</taxon>
        <taxon>Peronosporomycetes</taxon>
        <taxon>Peronosporales</taxon>
        <taxon>Peronosporaceae</taxon>
        <taxon>Phytophthora</taxon>
    </lineage>
</organism>
<dbReference type="EMBL" id="NCKW01011110">
    <property type="protein sequence ID" value="POM64403.1"/>
    <property type="molecule type" value="Genomic_DNA"/>
</dbReference>
<dbReference type="Pfam" id="PF03221">
    <property type="entry name" value="HTH_Tnp_Tc5"/>
    <property type="match status" value="1"/>
</dbReference>
<keyword evidence="4" id="KW-1185">Reference proteome</keyword>
<comment type="caution">
    <text evidence="3">The sequence shown here is derived from an EMBL/GenBank/DDBJ whole genome shotgun (WGS) entry which is preliminary data.</text>
</comment>
<dbReference type="Gene3D" id="1.10.10.60">
    <property type="entry name" value="Homeodomain-like"/>
    <property type="match status" value="1"/>
</dbReference>
<dbReference type="OrthoDB" id="120751at2759"/>
<dbReference type="InterPro" id="IPR006600">
    <property type="entry name" value="HTH_CenpB_DNA-bd_dom"/>
</dbReference>
<evidence type="ECO:0000259" key="2">
    <source>
        <dbReference type="Pfam" id="PF03221"/>
    </source>
</evidence>
<dbReference type="GO" id="GO:0003677">
    <property type="term" value="F:DNA binding"/>
    <property type="evidence" value="ECO:0007669"/>
    <property type="project" value="UniProtKB-KW"/>
</dbReference>
<accession>A0A2P4XFS0</accession>
<dbReference type="Proteomes" id="UP000237271">
    <property type="component" value="Unassembled WGS sequence"/>
</dbReference>
<gene>
    <name evidence="3" type="ORF">PHPALM_20066</name>
</gene>
<keyword evidence="1" id="KW-0238">DNA-binding</keyword>
<evidence type="ECO:0000256" key="1">
    <source>
        <dbReference type="ARBA" id="ARBA00023125"/>
    </source>
</evidence>
<feature type="domain" description="HTH CENPB-type" evidence="2">
    <location>
        <begin position="98"/>
        <end position="138"/>
    </location>
</feature>
<evidence type="ECO:0000313" key="4">
    <source>
        <dbReference type="Proteomes" id="UP000237271"/>
    </source>
</evidence>
<name>A0A2P4XFS0_9STRA</name>
<protein>
    <recommendedName>
        <fullName evidence="2">HTH CENPB-type domain-containing protein</fullName>
    </recommendedName>
</protein>
<sequence>MNLQVTTQNLGQIYYSPILETLVASRRAGITAAEKLAMFDAWEQSGNIGAVMQAFYSVLNEHTSEQRLEKEAQRHRAGARGLVKTKARQSGTGTVLLPEAERELVVWINELRGEGVPISAVMLHLQALEVAAAFNKPDF</sequence>
<dbReference type="AlphaFoldDB" id="A0A2P4XFS0"/>
<reference evidence="3 4" key="1">
    <citation type="journal article" date="2017" name="Genome Biol. Evol.">
        <title>Phytophthora megakarya and P. palmivora, closely related causal agents of cacao black pod rot, underwent increases in genome sizes and gene numbers by different mechanisms.</title>
        <authorList>
            <person name="Ali S.S."/>
            <person name="Shao J."/>
            <person name="Lary D.J."/>
            <person name="Kronmiller B."/>
            <person name="Shen D."/>
            <person name="Strem M.D."/>
            <person name="Amoako-Attah I."/>
            <person name="Akrofi A.Y."/>
            <person name="Begoude B.A."/>
            <person name="Ten Hoopen G.M."/>
            <person name="Coulibaly K."/>
            <person name="Kebe B.I."/>
            <person name="Melnick R.L."/>
            <person name="Guiltinan M.J."/>
            <person name="Tyler B.M."/>
            <person name="Meinhardt L.W."/>
            <person name="Bailey B.A."/>
        </authorList>
    </citation>
    <scope>NUCLEOTIDE SEQUENCE [LARGE SCALE GENOMIC DNA]</scope>
    <source>
        <strain evidence="4">sbr112.9</strain>
    </source>
</reference>
<evidence type="ECO:0000313" key="3">
    <source>
        <dbReference type="EMBL" id="POM64403.1"/>
    </source>
</evidence>